<feature type="transmembrane region" description="Helical" evidence="2">
    <location>
        <begin position="400"/>
        <end position="419"/>
    </location>
</feature>
<keyword evidence="2" id="KW-0472">Membrane</keyword>
<dbReference type="AlphaFoldDB" id="A0A7S2M936"/>
<feature type="transmembrane region" description="Helical" evidence="2">
    <location>
        <begin position="67"/>
        <end position="89"/>
    </location>
</feature>
<keyword evidence="2" id="KW-1133">Transmembrane helix</keyword>
<evidence type="ECO:0000256" key="2">
    <source>
        <dbReference type="SAM" id="Phobius"/>
    </source>
</evidence>
<evidence type="ECO:0008006" key="4">
    <source>
        <dbReference type="Google" id="ProtNLM"/>
    </source>
</evidence>
<feature type="transmembrane region" description="Helical" evidence="2">
    <location>
        <begin position="444"/>
        <end position="465"/>
    </location>
</feature>
<name>A0A7S2M936_9DINO</name>
<proteinExistence type="predicted"/>
<dbReference type="Pfam" id="PF07556">
    <property type="entry name" value="DUF1538"/>
    <property type="match status" value="2"/>
</dbReference>
<organism evidence="3">
    <name type="scientific">Zooxanthella nutricula</name>
    <dbReference type="NCBI Taxonomy" id="1333877"/>
    <lineage>
        <taxon>Eukaryota</taxon>
        <taxon>Sar</taxon>
        <taxon>Alveolata</taxon>
        <taxon>Dinophyceae</taxon>
        <taxon>Peridiniales</taxon>
        <taxon>Peridiniales incertae sedis</taxon>
        <taxon>Zooxanthella</taxon>
    </lineage>
</organism>
<feature type="transmembrane region" description="Helical" evidence="2">
    <location>
        <begin position="365"/>
        <end position="388"/>
    </location>
</feature>
<sequence>MGVTENIIEEISKAEPLAPKGGEIPRNWRVPDEAGKPARTATTEEEEGGPGCGELLREFMLELKDNLVAVFGLAAFIFLYALAFLKLALLTPSRVAYLAVAVGGLAFFALGIRHGLMPLGELVGARMPLRCSRPVVMTSVFALGVLCTIAEPAINALRKAGRNIAPERAPLLALILDYPSTLMLGIGVGVGLAAVFGAFRVLLKIKMRPCVGVLSVVCLVGTLACVWLGGEMPTVTGLAWDCGAVTTGPVTVPIVLALGLGIAASASKAPGQSPEVRGSEARRQSMRRASLVSALSERHARNPAPAASAAGQDSPDEDSDAGSGIVTFASLFPVAGVWTLAFGFGGPSAAVGAARDSHVDQESSLLDYFFDTVRAVVPLVGFLLFLQLAVVRERVPRPKLLAFGLACCFLGMFLFSIGLDRGLVPLGDAAGKALPHARERFGKRAGTCVIAAFGFLAGGFATFAEPALTALGETVERSSKGKFKKGVLVLAVALGVGSGIAFGFMKVYFELPLWPILTIGYSVCLALTALSDDLVASIAWDSAGVTTGPVTVPIVLASGLALGDEANVVEGFGILSCASIAPITSVLIAGILLQRRSAHGQRPARSTDPTAIELELQKAAVA</sequence>
<feature type="region of interest" description="Disordered" evidence="1">
    <location>
        <begin position="18"/>
        <end position="50"/>
    </location>
</feature>
<feature type="transmembrane region" description="Helical" evidence="2">
    <location>
        <begin position="486"/>
        <end position="505"/>
    </location>
</feature>
<evidence type="ECO:0000313" key="3">
    <source>
        <dbReference type="EMBL" id="CAD9628885.1"/>
    </source>
</evidence>
<reference evidence="3" key="1">
    <citation type="submission" date="2021-01" db="EMBL/GenBank/DDBJ databases">
        <authorList>
            <person name="Corre E."/>
            <person name="Pelletier E."/>
            <person name="Niang G."/>
            <person name="Scheremetjew M."/>
            <person name="Finn R."/>
            <person name="Kale V."/>
            <person name="Holt S."/>
            <person name="Cochrane G."/>
            <person name="Meng A."/>
            <person name="Brown T."/>
            <person name="Cohen L."/>
        </authorList>
    </citation>
    <scope>NUCLEOTIDE SEQUENCE</scope>
    <source>
        <strain evidence="3">RCC3387</strain>
    </source>
</reference>
<keyword evidence="2" id="KW-0812">Transmembrane</keyword>
<feature type="transmembrane region" description="Helical" evidence="2">
    <location>
        <begin position="542"/>
        <end position="560"/>
    </location>
</feature>
<feature type="transmembrane region" description="Helical" evidence="2">
    <location>
        <begin position="572"/>
        <end position="593"/>
    </location>
</feature>
<feature type="transmembrane region" description="Helical" evidence="2">
    <location>
        <begin position="95"/>
        <end position="113"/>
    </location>
</feature>
<feature type="transmembrane region" description="Helical" evidence="2">
    <location>
        <begin position="210"/>
        <end position="230"/>
    </location>
</feature>
<dbReference type="InterPro" id="IPR011435">
    <property type="entry name" value="UmpAB"/>
</dbReference>
<feature type="region of interest" description="Disordered" evidence="1">
    <location>
        <begin position="295"/>
        <end position="321"/>
    </location>
</feature>
<evidence type="ECO:0000256" key="1">
    <source>
        <dbReference type="SAM" id="MobiDB-lite"/>
    </source>
</evidence>
<feature type="transmembrane region" description="Helical" evidence="2">
    <location>
        <begin position="182"/>
        <end position="203"/>
    </location>
</feature>
<gene>
    <name evidence="3" type="ORF">BRAN1462_LOCUS49098</name>
</gene>
<protein>
    <recommendedName>
        <fullName evidence="4">DUF1538 domain-containing protein</fullName>
    </recommendedName>
</protein>
<feature type="transmembrane region" description="Helical" evidence="2">
    <location>
        <begin position="325"/>
        <end position="345"/>
    </location>
</feature>
<dbReference type="EMBL" id="HBGW01077224">
    <property type="protein sequence ID" value="CAD9628885.1"/>
    <property type="molecule type" value="Transcribed_RNA"/>
</dbReference>
<feature type="transmembrane region" description="Helical" evidence="2">
    <location>
        <begin position="250"/>
        <end position="267"/>
    </location>
</feature>
<feature type="transmembrane region" description="Helical" evidence="2">
    <location>
        <begin position="511"/>
        <end position="530"/>
    </location>
</feature>
<accession>A0A7S2M936</accession>